<keyword evidence="9" id="KW-1185">Reference proteome</keyword>
<keyword evidence="3 6" id="KW-1133">Transmembrane helix</keyword>
<comment type="caution">
    <text evidence="8">The sequence shown here is derived from an EMBL/GenBank/DDBJ whole genome shotgun (WGS) entry which is preliminary data.</text>
</comment>
<evidence type="ECO:0000313" key="9">
    <source>
        <dbReference type="Proteomes" id="UP001150569"/>
    </source>
</evidence>
<proteinExistence type="predicted"/>
<comment type="subcellular location">
    <subcellularLocation>
        <location evidence="1">Membrane</location>
        <topology evidence="1">Single-pass membrane protein</topology>
    </subcellularLocation>
</comment>
<dbReference type="Proteomes" id="UP001150569">
    <property type="component" value="Unassembled WGS sequence"/>
</dbReference>
<feature type="chain" id="PRO_5040888707" description="Coiled-coil domain-containing protein 47" evidence="7">
    <location>
        <begin position="19"/>
        <end position="376"/>
    </location>
</feature>
<sequence length="376" mass="42195">MPLLALATLAGLIGTAAAAAEQSETFSGLGSLFRRREVVDVDLSWDQFIPEALIILTFAAVAVTYFYGARTNRALTQRIARALKPVLDQQFSYVGDGRGFLLPDGASHTVLYGSGRRNCVSLHGFLQLKARQDLFRYLYSLITPSMDRLEIEVHLSRPEEGASASGFVFGVVPRRMANSTFQDRYDLKTFTRQVPFLNHPTSGSSKFTSFIEAPEFIDAFTATGLRELLTSPDCALEELFVTDQPLEEPTAETVADRPEPHLKLQAVLAIRSADNLAPVVEALEYILALVDYIPEKLRLRVDTKARLLKARTEALKGLIKSEAELRQERAQQLKAEKKKMAAERVSKMSPSAQRKWEEKERKKEMRRKQSKMTRKA</sequence>
<evidence type="ECO:0000256" key="3">
    <source>
        <dbReference type="ARBA" id="ARBA00022989"/>
    </source>
</evidence>
<keyword evidence="7" id="KW-0732">Signal</keyword>
<feature type="signal peptide" evidence="7">
    <location>
        <begin position="1"/>
        <end position="18"/>
    </location>
</feature>
<protein>
    <recommendedName>
        <fullName evidence="10">Coiled-coil domain-containing protein 47</fullName>
    </recommendedName>
</protein>
<feature type="region of interest" description="Disordered" evidence="5">
    <location>
        <begin position="330"/>
        <end position="376"/>
    </location>
</feature>
<evidence type="ECO:0000313" key="8">
    <source>
        <dbReference type="EMBL" id="KAJ1919711.1"/>
    </source>
</evidence>
<name>A0A9W7ZZ54_9FUNG</name>
<keyword evidence="2 6" id="KW-0812">Transmembrane</keyword>
<dbReference type="OrthoDB" id="10039147at2759"/>
<feature type="compositionally biased region" description="Basic and acidic residues" evidence="5">
    <location>
        <begin position="330"/>
        <end position="346"/>
    </location>
</feature>
<dbReference type="GO" id="GO:0005783">
    <property type="term" value="C:endoplasmic reticulum"/>
    <property type="evidence" value="ECO:0007669"/>
    <property type="project" value="InterPro"/>
</dbReference>
<dbReference type="AlphaFoldDB" id="A0A9W7ZZ54"/>
<feature type="transmembrane region" description="Helical" evidence="6">
    <location>
        <begin position="48"/>
        <end position="68"/>
    </location>
</feature>
<feature type="compositionally biased region" description="Basic residues" evidence="5">
    <location>
        <begin position="364"/>
        <end position="376"/>
    </location>
</feature>
<dbReference type="GO" id="GO:0032469">
    <property type="term" value="P:endoplasmic reticulum calcium ion homeostasis"/>
    <property type="evidence" value="ECO:0007669"/>
    <property type="project" value="InterPro"/>
</dbReference>
<evidence type="ECO:0000256" key="6">
    <source>
        <dbReference type="SAM" id="Phobius"/>
    </source>
</evidence>
<feature type="compositionally biased region" description="Basic and acidic residues" evidence="5">
    <location>
        <begin position="354"/>
        <end position="363"/>
    </location>
</feature>
<evidence type="ECO:0000256" key="4">
    <source>
        <dbReference type="ARBA" id="ARBA00023136"/>
    </source>
</evidence>
<evidence type="ECO:0008006" key="10">
    <source>
        <dbReference type="Google" id="ProtNLM"/>
    </source>
</evidence>
<evidence type="ECO:0000256" key="2">
    <source>
        <dbReference type="ARBA" id="ARBA00022692"/>
    </source>
</evidence>
<dbReference type="Pfam" id="PF07946">
    <property type="entry name" value="CCDC47"/>
    <property type="match status" value="1"/>
</dbReference>
<evidence type="ECO:0000256" key="7">
    <source>
        <dbReference type="SAM" id="SignalP"/>
    </source>
</evidence>
<evidence type="ECO:0000256" key="5">
    <source>
        <dbReference type="SAM" id="MobiDB-lite"/>
    </source>
</evidence>
<accession>A0A9W7ZZ54</accession>
<gene>
    <name evidence="8" type="ORF">IWQ60_007187</name>
</gene>
<evidence type="ECO:0000256" key="1">
    <source>
        <dbReference type="ARBA" id="ARBA00004167"/>
    </source>
</evidence>
<dbReference type="EMBL" id="JANBPT010000465">
    <property type="protein sequence ID" value="KAJ1919711.1"/>
    <property type="molecule type" value="Genomic_DNA"/>
</dbReference>
<keyword evidence="4 6" id="KW-0472">Membrane</keyword>
<dbReference type="GO" id="GO:0005509">
    <property type="term" value="F:calcium ion binding"/>
    <property type="evidence" value="ECO:0007669"/>
    <property type="project" value="InterPro"/>
</dbReference>
<dbReference type="PANTHER" id="PTHR12883:SF0">
    <property type="entry name" value="PAT COMPLEX SUBUNIT CCDC47"/>
    <property type="match status" value="1"/>
</dbReference>
<dbReference type="PANTHER" id="PTHR12883">
    <property type="entry name" value="ADIPOCYTE-SPECIFIC PROTEIN 4-RELATED"/>
    <property type="match status" value="1"/>
</dbReference>
<organism evidence="8 9">
    <name type="scientific">Tieghemiomyces parasiticus</name>
    <dbReference type="NCBI Taxonomy" id="78921"/>
    <lineage>
        <taxon>Eukaryota</taxon>
        <taxon>Fungi</taxon>
        <taxon>Fungi incertae sedis</taxon>
        <taxon>Zoopagomycota</taxon>
        <taxon>Kickxellomycotina</taxon>
        <taxon>Dimargaritomycetes</taxon>
        <taxon>Dimargaritales</taxon>
        <taxon>Dimargaritaceae</taxon>
        <taxon>Tieghemiomyces</taxon>
    </lineage>
</organism>
<dbReference type="GO" id="GO:0016020">
    <property type="term" value="C:membrane"/>
    <property type="evidence" value="ECO:0007669"/>
    <property type="project" value="UniProtKB-SubCell"/>
</dbReference>
<dbReference type="InterPro" id="IPR012879">
    <property type="entry name" value="CCDC47"/>
</dbReference>
<reference evidence="8" key="1">
    <citation type="submission" date="2022-07" db="EMBL/GenBank/DDBJ databases">
        <title>Phylogenomic reconstructions and comparative analyses of Kickxellomycotina fungi.</title>
        <authorList>
            <person name="Reynolds N.K."/>
            <person name="Stajich J.E."/>
            <person name="Barry K."/>
            <person name="Grigoriev I.V."/>
            <person name="Crous P."/>
            <person name="Smith M.E."/>
        </authorList>
    </citation>
    <scope>NUCLEOTIDE SEQUENCE</scope>
    <source>
        <strain evidence="8">RSA 861</strain>
    </source>
</reference>